<feature type="domain" description="EamA" evidence="9">
    <location>
        <begin position="1"/>
        <end position="133"/>
    </location>
</feature>
<feature type="transmembrane region" description="Helical" evidence="8">
    <location>
        <begin position="32"/>
        <end position="50"/>
    </location>
</feature>
<feature type="transmembrane region" description="Helical" evidence="8">
    <location>
        <begin position="236"/>
        <end position="254"/>
    </location>
</feature>
<comment type="subcellular location">
    <subcellularLocation>
        <location evidence="1">Cell membrane</location>
        <topology evidence="1">Multi-pass membrane protein</topology>
    </subcellularLocation>
</comment>
<keyword evidence="5 8" id="KW-0812">Transmembrane</keyword>
<proteinExistence type="inferred from homology"/>
<keyword evidence="11" id="KW-1185">Reference proteome</keyword>
<feature type="transmembrane region" description="Helical" evidence="8">
    <location>
        <begin position="207"/>
        <end position="224"/>
    </location>
</feature>
<feature type="transmembrane region" description="Helical" evidence="8">
    <location>
        <begin position="140"/>
        <end position="156"/>
    </location>
</feature>
<feature type="transmembrane region" description="Helical" evidence="8">
    <location>
        <begin position="93"/>
        <end position="111"/>
    </location>
</feature>
<evidence type="ECO:0000256" key="7">
    <source>
        <dbReference type="ARBA" id="ARBA00023136"/>
    </source>
</evidence>
<protein>
    <submittedName>
        <fullName evidence="10">EamA family transporter RarD</fullName>
    </submittedName>
</protein>
<evidence type="ECO:0000256" key="1">
    <source>
        <dbReference type="ARBA" id="ARBA00004651"/>
    </source>
</evidence>
<dbReference type="SUPFAM" id="SSF103481">
    <property type="entry name" value="Multidrug resistance efflux transporter EmrE"/>
    <property type="match status" value="2"/>
</dbReference>
<feature type="transmembrane region" description="Helical" evidence="8">
    <location>
        <begin position="260"/>
        <end position="280"/>
    </location>
</feature>
<evidence type="ECO:0000259" key="9">
    <source>
        <dbReference type="Pfam" id="PF00892"/>
    </source>
</evidence>
<evidence type="ECO:0000256" key="4">
    <source>
        <dbReference type="ARBA" id="ARBA00022475"/>
    </source>
</evidence>
<dbReference type="NCBIfam" id="TIGR00688">
    <property type="entry name" value="rarD"/>
    <property type="match status" value="1"/>
</dbReference>
<evidence type="ECO:0000313" key="10">
    <source>
        <dbReference type="EMBL" id="TPW32088.1"/>
    </source>
</evidence>
<reference evidence="10 11" key="1">
    <citation type="submission" date="2019-06" db="EMBL/GenBank/DDBJ databases">
        <authorList>
            <person name="Li M."/>
        </authorList>
    </citation>
    <scope>NUCLEOTIDE SEQUENCE [LARGE SCALE GENOMIC DNA]</scope>
    <source>
        <strain evidence="10 11">BGMRC6574</strain>
    </source>
</reference>
<feature type="transmembrane region" description="Helical" evidence="8">
    <location>
        <begin position="168"/>
        <end position="187"/>
    </location>
</feature>
<dbReference type="GO" id="GO:0005886">
    <property type="term" value="C:plasma membrane"/>
    <property type="evidence" value="ECO:0007669"/>
    <property type="project" value="UniProtKB-SubCell"/>
</dbReference>
<dbReference type="AlphaFoldDB" id="A0A506UEJ8"/>
<evidence type="ECO:0000256" key="2">
    <source>
        <dbReference type="ARBA" id="ARBA00007362"/>
    </source>
</evidence>
<evidence type="ECO:0000313" key="11">
    <source>
        <dbReference type="Proteomes" id="UP000320314"/>
    </source>
</evidence>
<feature type="transmembrane region" description="Helical" evidence="8">
    <location>
        <begin position="62"/>
        <end position="81"/>
    </location>
</feature>
<keyword evidence="3" id="KW-0813">Transport</keyword>
<accession>A0A506UEJ8</accession>
<feature type="transmembrane region" description="Helical" evidence="8">
    <location>
        <begin position="118"/>
        <end position="134"/>
    </location>
</feature>
<dbReference type="EMBL" id="VHLH01000002">
    <property type="protein sequence ID" value="TPW32088.1"/>
    <property type="molecule type" value="Genomic_DNA"/>
</dbReference>
<dbReference type="PANTHER" id="PTHR22911">
    <property type="entry name" value="ACYL-MALONYL CONDENSING ENZYME-RELATED"/>
    <property type="match status" value="1"/>
</dbReference>
<organism evidence="10 11">
    <name type="scientific">Pararhizobium mangrovi</name>
    <dbReference type="NCBI Taxonomy" id="2590452"/>
    <lineage>
        <taxon>Bacteria</taxon>
        <taxon>Pseudomonadati</taxon>
        <taxon>Pseudomonadota</taxon>
        <taxon>Alphaproteobacteria</taxon>
        <taxon>Hyphomicrobiales</taxon>
        <taxon>Rhizobiaceae</taxon>
        <taxon>Rhizobium/Agrobacterium group</taxon>
        <taxon>Pararhizobium</taxon>
    </lineage>
</organism>
<evidence type="ECO:0000256" key="5">
    <source>
        <dbReference type="ARBA" id="ARBA00022692"/>
    </source>
</evidence>
<keyword evidence="7 8" id="KW-0472">Membrane</keyword>
<dbReference type="Pfam" id="PF00892">
    <property type="entry name" value="EamA"/>
    <property type="match status" value="1"/>
</dbReference>
<dbReference type="OrthoDB" id="369870at2"/>
<evidence type="ECO:0000256" key="6">
    <source>
        <dbReference type="ARBA" id="ARBA00022989"/>
    </source>
</evidence>
<dbReference type="Proteomes" id="UP000320314">
    <property type="component" value="Unassembled WGS sequence"/>
</dbReference>
<dbReference type="PANTHER" id="PTHR22911:SF137">
    <property type="entry name" value="SOLUTE CARRIER FAMILY 35 MEMBER G2-RELATED"/>
    <property type="match status" value="1"/>
</dbReference>
<comment type="caution">
    <text evidence="10">The sequence shown here is derived from an EMBL/GenBank/DDBJ whole genome shotgun (WGS) entry which is preliminary data.</text>
</comment>
<keyword evidence="6 8" id="KW-1133">Transmembrane helix</keyword>
<evidence type="ECO:0000256" key="3">
    <source>
        <dbReference type="ARBA" id="ARBA00022448"/>
    </source>
</evidence>
<keyword evidence="4" id="KW-1003">Cell membrane</keyword>
<sequence length="285" mass="31038">MAFGAYFIWGLMPFYMKALDDISPIEIVAHRVIWSVPIGLAILVVLGRTADLRAALRSPRSIGLGALTAALIATNWSVYIYAIVAGHAVQAALGYYINPLFNVVLGLVFLGERLTRRQALAVTLAAAGVALLAYRLGGLPWISLVLPLSFGCYGILRKTLPIGPAQGFTLEVILMTPLAIALVAWYVARGEDHFGFATGDFDGETALMLLAGPLTAAPLVLFASGAKRLRYATIGLMQYLTPTMIFLIAIFVFREPFDRIQLAAFVLIWIALAIYSSTLVRRRHR</sequence>
<comment type="similarity">
    <text evidence="2">Belongs to the EamA transporter family.</text>
</comment>
<dbReference type="InterPro" id="IPR000620">
    <property type="entry name" value="EamA_dom"/>
</dbReference>
<dbReference type="InterPro" id="IPR004626">
    <property type="entry name" value="RarD"/>
</dbReference>
<evidence type="ECO:0000256" key="8">
    <source>
        <dbReference type="SAM" id="Phobius"/>
    </source>
</evidence>
<gene>
    <name evidence="10" type="primary">rarD</name>
    <name evidence="10" type="ORF">FJU11_02190</name>
</gene>
<name>A0A506UEJ8_9HYPH</name>
<dbReference type="InterPro" id="IPR037185">
    <property type="entry name" value="EmrE-like"/>
</dbReference>